<reference evidence="2 3" key="1">
    <citation type="submission" date="2010-12" db="EMBL/GenBank/DDBJ databases">
        <title>Complete sequence of Desulfurispirillum indicum S5.</title>
        <authorList>
            <consortium name="US DOE Joint Genome Institute"/>
            <person name="Lucas S."/>
            <person name="Copeland A."/>
            <person name="Lapidus A."/>
            <person name="Cheng J.-F."/>
            <person name="Goodwin L."/>
            <person name="Pitluck S."/>
            <person name="Chertkov O."/>
            <person name="Held B."/>
            <person name="Detter J.C."/>
            <person name="Han C."/>
            <person name="Tapia R."/>
            <person name="Land M."/>
            <person name="Hauser L."/>
            <person name="Kyrpides N."/>
            <person name="Ivanova N."/>
            <person name="Mikhailova N."/>
            <person name="Haggblom M."/>
            <person name="Rauschenbach I."/>
            <person name="Bini E."/>
            <person name="Woyke T."/>
        </authorList>
    </citation>
    <scope>NUCLEOTIDE SEQUENCE [LARGE SCALE GENOMIC DNA]</scope>
    <source>
        <strain evidence="3">ATCC BAA-1389 / DSM 22839 / S5</strain>
    </source>
</reference>
<dbReference type="Proteomes" id="UP000002572">
    <property type="component" value="Chromosome"/>
</dbReference>
<dbReference type="HOGENOM" id="CLU_1872086_0_0_0"/>
<dbReference type="EMBL" id="CP002432">
    <property type="protein sequence ID" value="ADU64884.1"/>
    <property type="molecule type" value="Genomic_DNA"/>
</dbReference>
<keyword evidence="1" id="KW-0472">Membrane</keyword>
<dbReference type="AlphaFoldDB" id="E6W5F3"/>
<feature type="transmembrane region" description="Helical" evidence="1">
    <location>
        <begin position="53"/>
        <end position="84"/>
    </location>
</feature>
<feature type="transmembrane region" description="Helical" evidence="1">
    <location>
        <begin position="110"/>
        <end position="132"/>
    </location>
</feature>
<dbReference type="RefSeq" id="WP_013504773.1">
    <property type="nucleotide sequence ID" value="NC_014836.1"/>
</dbReference>
<keyword evidence="1" id="KW-0812">Transmembrane</keyword>
<dbReference type="STRING" id="653733.Selin_0126"/>
<dbReference type="InParanoid" id="E6W5F3"/>
<proteinExistence type="predicted"/>
<dbReference type="KEGG" id="din:Selin_0126"/>
<evidence type="ECO:0000313" key="3">
    <source>
        <dbReference type="Proteomes" id="UP000002572"/>
    </source>
</evidence>
<gene>
    <name evidence="2" type="ordered locus">Selin_0126</name>
</gene>
<evidence type="ECO:0000313" key="2">
    <source>
        <dbReference type="EMBL" id="ADU64884.1"/>
    </source>
</evidence>
<accession>E6W5F3</accession>
<organism evidence="2 3">
    <name type="scientific">Desulfurispirillum indicum (strain ATCC BAA-1389 / DSM 22839 / S5)</name>
    <dbReference type="NCBI Taxonomy" id="653733"/>
    <lineage>
        <taxon>Bacteria</taxon>
        <taxon>Pseudomonadati</taxon>
        <taxon>Chrysiogenota</taxon>
        <taxon>Chrysiogenia</taxon>
        <taxon>Chrysiogenales</taxon>
        <taxon>Chrysiogenaceae</taxon>
        <taxon>Desulfurispirillum</taxon>
    </lineage>
</organism>
<protein>
    <submittedName>
        <fullName evidence="2">Uncharacterized protein</fullName>
    </submittedName>
</protein>
<name>E6W5F3_DESIS</name>
<sequence>MLISVLGAAYFAIMELYASFSNYRILQQQMARPSSEGLSIEHIRFTQPVHGTFIHILFALVCFIALEAFALGILFLMISFLYFFYSMKGIDQALVLQEAFRQAGAEQFMATVRLSLVLTSLPYAYFLLRILLHLAS</sequence>
<keyword evidence="3" id="KW-1185">Reference proteome</keyword>
<keyword evidence="1" id="KW-1133">Transmembrane helix</keyword>
<evidence type="ECO:0000256" key="1">
    <source>
        <dbReference type="SAM" id="Phobius"/>
    </source>
</evidence>